<proteinExistence type="inferred from homology"/>
<evidence type="ECO:0000256" key="1">
    <source>
        <dbReference type="ARBA" id="ARBA00022490"/>
    </source>
</evidence>
<feature type="domain" description="N-end rule aminoacyl transferase C-terminal" evidence="6">
    <location>
        <begin position="112"/>
        <end position="234"/>
    </location>
</feature>
<dbReference type="Pfam" id="PF04376">
    <property type="entry name" value="ATE_N"/>
    <property type="match status" value="1"/>
</dbReference>
<comment type="subcellular location">
    <subcellularLocation>
        <location evidence="4">Cytoplasm</location>
    </subcellularLocation>
</comment>
<dbReference type="HAMAP" id="MF_00689">
    <property type="entry name" value="Bpt"/>
    <property type="match status" value="1"/>
</dbReference>
<protein>
    <recommendedName>
        <fullName evidence="4">Aspartate/glutamate leucyltransferase</fullName>
        <ecNumber evidence="4">2.3.2.29</ecNumber>
    </recommendedName>
</protein>
<evidence type="ECO:0000256" key="4">
    <source>
        <dbReference type="HAMAP-Rule" id="MF_00689"/>
    </source>
</evidence>
<dbReference type="EC" id="2.3.2.29" evidence="4"/>
<reference evidence="7" key="1">
    <citation type="submission" date="2022-10" db="EMBL/GenBank/DDBJ databases">
        <title>Candidatus Kirkpatrella diaphorinas gen. nov., sp. nov., an uncultured endosymbiont identified in a population of Diaphorina citri from Hawaii.</title>
        <authorList>
            <person name="Henry E.M."/>
            <person name="Carlson C.R."/>
            <person name="Kuo Y.-W."/>
        </authorList>
    </citation>
    <scope>NUCLEOTIDE SEQUENCE</scope>
    <source>
        <strain evidence="7">CADCRV1</strain>
    </source>
</reference>
<gene>
    <name evidence="4" type="primary">bpt</name>
    <name evidence="7" type="ORF">N5W20_02445</name>
</gene>
<dbReference type="InterPro" id="IPR007472">
    <property type="entry name" value="N-end_Aminoacyl_Trfase_C"/>
</dbReference>
<evidence type="ECO:0000259" key="6">
    <source>
        <dbReference type="Pfam" id="PF04377"/>
    </source>
</evidence>
<keyword evidence="2 4" id="KW-0808">Transferase</keyword>
<keyword evidence="1 4" id="KW-0963">Cytoplasm</keyword>
<dbReference type="Pfam" id="PF04377">
    <property type="entry name" value="ATE_C"/>
    <property type="match status" value="1"/>
</dbReference>
<comment type="catalytic activity">
    <reaction evidence="4">
        <text>N-terminal L-glutamyl-[protein] + L-leucyl-tRNA(Leu) = N-terminal L-leucyl-L-glutamyl-[protein] + tRNA(Leu) + H(+)</text>
        <dbReference type="Rhea" id="RHEA:50412"/>
        <dbReference type="Rhea" id="RHEA-COMP:9613"/>
        <dbReference type="Rhea" id="RHEA-COMP:9622"/>
        <dbReference type="Rhea" id="RHEA-COMP:12664"/>
        <dbReference type="Rhea" id="RHEA-COMP:12668"/>
        <dbReference type="ChEBI" id="CHEBI:15378"/>
        <dbReference type="ChEBI" id="CHEBI:64721"/>
        <dbReference type="ChEBI" id="CHEBI:78442"/>
        <dbReference type="ChEBI" id="CHEBI:78494"/>
        <dbReference type="ChEBI" id="CHEBI:133041"/>
        <dbReference type="EC" id="2.3.2.29"/>
    </reaction>
</comment>
<name>A0ABY6GLS2_9PROT</name>
<dbReference type="PANTHER" id="PTHR21367:SF1">
    <property type="entry name" value="ARGINYL-TRNA--PROTEIN TRANSFERASE 1"/>
    <property type="match status" value="1"/>
</dbReference>
<dbReference type="RefSeq" id="WP_319807342.1">
    <property type="nucleotide sequence ID" value="NZ_CP107052.1"/>
</dbReference>
<keyword evidence="3 4" id="KW-0012">Acyltransferase</keyword>
<dbReference type="InterPro" id="IPR030700">
    <property type="entry name" value="N-end_Aminoacyl_Trfase"/>
</dbReference>
<dbReference type="InterPro" id="IPR016181">
    <property type="entry name" value="Acyl_CoA_acyltransferase"/>
</dbReference>
<evidence type="ECO:0000256" key="2">
    <source>
        <dbReference type="ARBA" id="ARBA00022679"/>
    </source>
</evidence>
<feature type="domain" description="N-end aminoacyl transferase N-terminal" evidence="5">
    <location>
        <begin position="23"/>
        <end position="92"/>
    </location>
</feature>
<dbReference type="InterPro" id="IPR007471">
    <property type="entry name" value="N-end_Aminoacyl_Trfase_N"/>
</dbReference>
<evidence type="ECO:0000259" key="5">
    <source>
        <dbReference type="Pfam" id="PF04376"/>
    </source>
</evidence>
<dbReference type="GO" id="GO:0004057">
    <property type="term" value="F:arginyl-tRNA--protein transferase activity"/>
    <property type="evidence" value="ECO:0007669"/>
    <property type="project" value="UniProtKB-EC"/>
</dbReference>
<comment type="function">
    <text evidence="4">Functions in the N-end rule pathway of protein degradation where it conjugates Leu from its aminoacyl-tRNA to the N-termini of proteins containing an N-terminal aspartate or glutamate.</text>
</comment>
<comment type="catalytic activity">
    <reaction evidence="4">
        <text>N-terminal L-aspartyl-[protein] + L-leucyl-tRNA(Leu) = N-terminal L-leucyl-L-aspartyl-[protein] + tRNA(Leu) + H(+)</text>
        <dbReference type="Rhea" id="RHEA:50420"/>
        <dbReference type="Rhea" id="RHEA-COMP:9613"/>
        <dbReference type="Rhea" id="RHEA-COMP:9622"/>
        <dbReference type="Rhea" id="RHEA-COMP:12669"/>
        <dbReference type="Rhea" id="RHEA-COMP:12674"/>
        <dbReference type="ChEBI" id="CHEBI:15378"/>
        <dbReference type="ChEBI" id="CHEBI:64720"/>
        <dbReference type="ChEBI" id="CHEBI:78442"/>
        <dbReference type="ChEBI" id="CHEBI:78494"/>
        <dbReference type="ChEBI" id="CHEBI:133042"/>
        <dbReference type="EC" id="2.3.2.29"/>
    </reaction>
</comment>
<dbReference type="NCBIfam" id="NF002346">
    <property type="entry name" value="PRK01305.2-3"/>
    <property type="match status" value="1"/>
</dbReference>
<dbReference type="EMBL" id="CP107052">
    <property type="protein sequence ID" value="UYH51748.1"/>
    <property type="molecule type" value="Genomic_DNA"/>
</dbReference>
<evidence type="ECO:0000313" key="8">
    <source>
        <dbReference type="Proteomes" id="UP001163831"/>
    </source>
</evidence>
<dbReference type="PIRSF" id="PIRSF037208">
    <property type="entry name" value="ATE_pro_prd"/>
    <property type="match status" value="1"/>
</dbReference>
<comment type="similarity">
    <text evidence="4">Belongs to the R-transferase family. Bpt subfamily.</text>
</comment>
<dbReference type="Proteomes" id="UP001163831">
    <property type="component" value="Chromosome"/>
</dbReference>
<dbReference type="InterPro" id="IPR017138">
    <property type="entry name" value="Asp_Glu_LeuTrfase"/>
</dbReference>
<organism evidence="7 8">
    <name type="scientific">Candidatus Kirkpatrickella diaphorinae</name>
    <dbReference type="NCBI Taxonomy" id="2984322"/>
    <lineage>
        <taxon>Bacteria</taxon>
        <taxon>Pseudomonadati</taxon>
        <taxon>Pseudomonadota</taxon>
        <taxon>Alphaproteobacteria</taxon>
        <taxon>Acetobacterales</taxon>
        <taxon>Acetobacteraceae</taxon>
        <taxon>Candidatus Kirkpatrickella</taxon>
    </lineage>
</organism>
<keyword evidence="8" id="KW-1185">Reference proteome</keyword>
<dbReference type="SUPFAM" id="SSF55729">
    <property type="entry name" value="Acyl-CoA N-acyltransferases (Nat)"/>
    <property type="match status" value="1"/>
</dbReference>
<evidence type="ECO:0000313" key="7">
    <source>
        <dbReference type="EMBL" id="UYH51748.1"/>
    </source>
</evidence>
<evidence type="ECO:0000256" key="3">
    <source>
        <dbReference type="ARBA" id="ARBA00023315"/>
    </source>
</evidence>
<accession>A0ABY6GLS2</accession>
<sequence>MTIGQITTATKPKRQFYHLPEESCPYLEGQRERKRVTLLQGPHVAADMSELTLRGYRRMFDVAFSPDCVMCRACLPLRLPVAIFTPSRQQKRVLRTHRDLTCRESSRGATLEQYHLFQRYQRVRHPSGAMREMNFDAYRDIVECSPVPSIVLEFRAMDGALVCVSLIDIMSCGISAIYNFYVPDCPHRSFGIFAILQLIALTRQRDLPHLYLGNWVAASAKMAYKSSFRPAEIFQDNGWRPLDAPFSHPKDVRR</sequence>
<dbReference type="PANTHER" id="PTHR21367">
    <property type="entry name" value="ARGININE-TRNA-PROTEIN TRANSFERASE 1"/>
    <property type="match status" value="1"/>
</dbReference>